<keyword evidence="2" id="KW-1185">Reference proteome</keyword>
<feature type="non-terminal residue" evidence="1">
    <location>
        <position position="1"/>
    </location>
</feature>
<gene>
    <name evidence="1" type="primary">TOM1_4</name>
    <name evidence="1" type="ORF">EV182_004311</name>
</gene>
<protein>
    <submittedName>
        <fullName evidence="1">E3 ubiquitin-protein ligase tom1</fullName>
        <ecNumber evidence="1">2.3.2.26</ecNumber>
    </submittedName>
</protein>
<reference evidence="1" key="1">
    <citation type="submission" date="2022-06" db="EMBL/GenBank/DDBJ databases">
        <title>Phylogenomic reconstructions and comparative analyses of Kickxellomycotina fungi.</title>
        <authorList>
            <person name="Reynolds N.K."/>
            <person name="Stajich J.E."/>
            <person name="Barry K."/>
            <person name="Grigoriev I.V."/>
            <person name="Crous P."/>
            <person name="Smith M.E."/>
        </authorList>
    </citation>
    <scope>NUCLEOTIDE SEQUENCE</scope>
    <source>
        <strain evidence="1">RSA 2271</strain>
    </source>
</reference>
<feature type="non-terminal residue" evidence="1">
    <location>
        <position position="726"/>
    </location>
</feature>
<organism evidence="1 2">
    <name type="scientific">Spiromyces aspiralis</name>
    <dbReference type="NCBI Taxonomy" id="68401"/>
    <lineage>
        <taxon>Eukaryota</taxon>
        <taxon>Fungi</taxon>
        <taxon>Fungi incertae sedis</taxon>
        <taxon>Zoopagomycota</taxon>
        <taxon>Kickxellomycotina</taxon>
        <taxon>Kickxellomycetes</taxon>
        <taxon>Kickxellales</taxon>
        <taxon>Kickxellaceae</taxon>
        <taxon>Spiromyces</taxon>
    </lineage>
</organism>
<dbReference type="Proteomes" id="UP001145114">
    <property type="component" value="Unassembled WGS sequence"/>
</dbReference>
<sequence length="726" mass="79452">NVRHIDHQIVNDLLPVSIEQRILRRRIVKEEARRIEEERKRKEEQEAEERHRREEEEAKTREKEERKRPAESTNAEQNEPMLIEDETVEAGPTRPSEPIIVRIGGEDVDIAGTGIDPEVLRELPEDIREEVYHQHLESINQSRSQATRQDDISGSGISREFLDALPDDIREEVLQQERLERIMRERQQQQQQASSSQAAAAGSGAAESPQAAQQSPRTSVSNIDRTAPQFTQQLPPLFSFSTLSGGISGEQPNPFSRLFGSWQPRTTPAPLGSSPYAGTQADGGGGGGGLVQRPPNVVGGRLRGPMDQQRPTVIFQLIDRTELAMVVRHLFLPNEEINITLYKTILQLLCLNPRTRLDLIFIMLALLQSNAMTFDALDSVIYQVMKSSMPGPSDHQQPSSSLFLKSPTSKISIIPKEPEAPAKGSSEGTRTEFVRPLPSILQVSPAATMPSRAHILKHVYPLAMLNYEVPIYYIATGAMNTLLFLVTKIPKAAGHFLVEQPSMAVAVADLLSSPALSRKLGRHASAKGKESAATPARGKDKLPAVTREVSKYPVVALLELLNNSQVYLEHSEPMEILVELLASVTKPLVVWSKKLTGEANKSKVAADTVSSATVTNEGNSGVGNAGEPSAAASSSSQPPSSDSGTVTASPKLPQIPEPALRTLANVLTADECSSKTFRNFLTLIGNFSVIPGVNDLVTEELLHRVSSLSVEVQQDLQQLLPLLQTS</sequence>
<evidence type="ECO:0000313" key="1">
    <source>
        <dbReference type="EMBL" id="KAJ1678315.1"/>
    </source>
</evidence>
<dbReference type="EMBL" id="JAMZIH010001297">
    <property type="protein sequence ID" value="KAJ1678315.1"/>
    <property type="molecule type" value="Genomic_DNA"/>
</dbReference>
<dbReference type="EC" id="2.3.2.26" evidence="1"/>
<proteinExistence type="predicted"/>
<accession>A0ACC1HQL7</accession>
<name>A0ACC1HQL7_9FUNG</name>
<evidence type="ECO:0000313" key="2">
    <source>
        <dbReference type="Proteomes" id="UP001145114"/>
    </source>
</evidence>
<keyword evidence="1" id="KW-0808">Transferase</keyword>
<comment type="caution">
    <text evidence="1">The sequence shown here is derived from an EMBL/GenBank/DDBJ whole genome shotgun (WGS) entry which is preliminary data.</text>
</comment>
<keyword evidence="1" id="KW-0012">Acyltransferase</keyword>